<gene>
    <name evidence="6" type="ORF">ACFSQJ_09270</name>
</gene>
<dbReference type="Proteomes" id="UP001597526">
    <property type="component" value="Unassembled WGS sequence"/>
</dbReference>
<dbReference type="PROSITE" id="PS00622">
    <property type="entry name" value="HTH_LUXR_1"/>
    <property type="match status" value="1"/>
</dbReference>
<keyword evidence="1" id="KW-0805">Transcription regulation</keyword>
<dbReference type="PROSITE" id="PS50043">
    <property type="entry name" value="HTH_LUXR_2"/>
    <property type="match status" value="1"/>
</dbReference>
<keyword evidence="2" id="KW-0238">DNA-binding</keyword>
<feature type="transmembrane region" description="Helical" evidence="4">
    <location>
        <begin position="21"/>
        <end position="41"/>
    </location>
</feature>
<reference evidence="7" key="1">
    <citation type="journal article" date="2019" name="Int. J. Syst. Evol. Microbiol.">
        <title>The Global Catalogue of Microorganisms (GCM) 10K type strain sequencing project: providing services to taxonomists for standard genome sequencing and annotation.</title>
        <authorList>
            <consortium name="The Broad Institute Genomics Platform"/>
            <consortium name="The Broad Institute Genome Sequencing Center for Infectious Disease"/>
            <person name="Wu L."/>
            <person name="Ma J."/>
        </authorList>
    </citation>
    <scope>NUCLEOTIDE SEQUENCE [LARGE SCALE GENOMIC DNA]</scope>
    <source>
        <strain evidence="7">KCTC 52368</strain>
    </source>
</reference>
<comment type="caution">
    <text evidence="6">The sequence shown here is derived from an EMBL/GenBank/DDBJ whole genome shotgun (WGS) entry which is preliminary data.</text>
</comment>
<dbReference type="RefSeq" id="WP_377766679.1">
    <property type="nucleotide sequence ID" value="NZ_JBHULB010000011.1"/>
</dbReference>
<feature type="transmembrane region" description="Helical" evidence="4">
    <location>
        <begin position="53"/>
        <end position="72"/>
    </location>
</feature>
<dbReference type="CDD" id="cd06170">
    <property type="entry name" value="LuxR_C_like"/>
    <property type="match status" value="1"/>
</dbReference>
<evidence type="ECO:0000313" key="7">
    <source>
        <dbReference type="Proteomes" id="UP001597526"/>
    </source>
</evidence>
<dbReference type="InterPro" id="IPR016032">
    <property type="entry name" value="Sig_transdc_resp-reg_C-effctor"/>
</dbReference>
<keyword evidence="4" id="KW-1133">Transmembrane helix</keyword>
<dbReference type="Pfam" id="PF00196">
    <property type="entry name" value="GerE"/>
    <property type="match status" value="1"/>
</dbReference>
<dbReference type="InterPro" id="IPR036388">
    <property type="entry name" value="WH-like_DNA-bd_sf"/>
</dbReference>
<dbReference type="SUPFAM" id="SSF46894">
    <property type="entry name" value="C-terminal effector domain of the bipartite response regulators"/>
    <property type="match status" value="1"/>
</dbReference>
<dbReference type="Gene3D" id="1.10.10.10">
    <property type="entry name" value="Winged helix-like DNA-binding domain superfamily/Winged helix DNA-binding domain"/>
    <property type="match status" value="1"/>
</dbReference>
<keyword evidence="4" id="KW-0812">Transmembrane</keyword>
<evidence type="ECO:0000256" key="2">
    <source>
        <dbReference type="ARBA" id="ARBA00023125"/>
    </source>
</evidence>
<keyword evidence="7" id="KW-1185">Reference proteome</keyword>
<dbReference type="PRINTS" id="PR00038">
    <property type="entry name" value="HTHLUXR"/>
</dbReference>
<evidence type="ECO:0000256" key="3">
    <source>
        <dbReference type="ARBA" id="ARBA00023163"/>
    </source>
</evidence>
<evidence type="ECO:0000256" key="4">
    <source>
        <dbReference type="SAM" id="Phobius"/>
    </source>
</evidence>
<organism evidence="6 7">
    <name type="scientific">Croceitalea marina</name>
    <dbReference type="NCBI Taxonomy" id="1775166"/>
    <lineage>
        <taxon>Bacteria</taxon>
        <taxon>Pseudomonadati</taxon>
        <taxon>Bacteroidota</taxon>
        <taxon>Flavobacteriia</taxon>
        <taxon>Flavobacteriales</taxon>
        <taxon>Flavobacteriaceae</taxon>
        <taxon>Croceitalea</taxon>
    </lineage>
</organism>
<dbReference type="EMBL" id="JBHULB010000011">
    <property type="protein sequence ID" value="MFD2587119.1"/>
    <property type="molecule type" value="Genomic_DNA"/>
</dbReference>
<keyword evidence="3" id="KW-0804">Transcription</keyword>
<evidence type="ECO:0000259" key="5">
    <source>
        <dbReference type="PROSITE" id="PS50043"/>
    </source>
</evidence>
<dbReference type="PANTHER" id="PTHR44688">
    <property type="entry name" value="DNA-BINDING TRANSCRIPTIONAL ACTIVATOR DEVR_DOSR"/>
    <property type="match status" value="1"/>
</dbReference>
<accession>A0ABW5MXC0</accession>
<proteinExistence type="predicted"/>
<feature type="domain" description="HTH luxR-type" evidence="5">
    <location>
        <begin position="100"/>
        <end position="167"/>
    </location>
</feature>
<evidence type="ECO:0000313" key="6">
    <source>
        <dbReference type="EMBL" id="MFD2587119.1"/>
    </source>
</evidence>
<dbReference type="PANTHER" id="PTHR44688:SF16">
    <property type="entry name" value="DNA-BINDING TRANSCRIPTIONAL ACTIVATOR DEVR_DOSR"/>
    <property type="match status" value="1"/>
</dbReference>
<evidence type="ECO:0000256" key="1">
    <source>
        <dbReference type="ARBA" id="ARBA00023015"/>
    </source>
</evidence>
<dbReference type="SMART" id="SM00421">
    <property type="entry name" value="HTH_LUXR"/>
    <property type="match status" value="1"/>
</dbReference>
<protein>
    <submittedName>
        <fullName evidence="6">Response regulator transcription factor</fullName>
    </submittedName>
</protein>
<dbReference type="InterPro" id="IPR000792">
    <property type="entry name" value="Tscrpt_reg_LuxR_C"/>
</dbReference>
<keyword evidence="4" id="KW-0472">Membrane</keyword>
<sequence length="170" mass="19331">MKKESYNLRKKVSCKMHLDSGASHIILYGLATASLIFGLKWLQWNFIIRENAIDIYIGLIALMFTLLGAWIASQLIKPKAQAILVDKQNMIPQAKEFKLNEAGLKRLNLTNREYQILKLIAQGHSNSEIADELFLSLSTIKTHVSNLYTKMNVKSRFRAIAVAKEIKIVE</sequence>
<name>A0ABW5MXC0_9FLAO</name>